<comment type="similarity">
    <text evidence="1">Belongs to the transferase hexapeptide repeat family.</text>
</comment>
<evidence type="ECO:0000256" key="3">
    <source>
        <dbReference type="ARBA" id="ARBA00022737"/>
    </source>
</evidence>
<evidence type="ECO:0000259" key="6">
    <source>
        <dbReference type="Pfam" id="PF17836"/>
    </source>
</evidence>
<evidence type="ECO:0000256" key="2">
    <source>
        <dbReference type="ARBA" id="ARBA00022679"/>
    </source>
</evidence>
<comment type="caution">
    <text evidence="7">The sequence shown here is derived from an EMBL/GenBank/DDBJ whole genome shotgun (WGS) entry which is preliminary data.</text>
</comment>
<keyword evidence="2 7" id="KW-0808">Transferase</keyword>
<sequence>MHSNYQLKAMDNPVIILGAKNLGIVALEIFQSHKIDVYCFLDDDEKLHGTEINFVSVLGSTDDDGFLKLIGKKCEAFVATDDNKLRKKLVEMLIERRKVMPTNAIHAEAFLSSHLAMGHGNLIDAKAILNAGVKIGNHNIIRAGAILDYNAQIADFVQIGTGSIVGDNVTIEEGVFVGAGATIVSGVKVGKNARIGAGSVVVQNVEAGETLFGNPAQKVKV</sequence>
<dbReference type="AlphaFoldDB" id="A0A2N3IHD6"/>
<dbReference type="Gene3D" id="2.160.10.10">
    <property type="entry name" value="Hexapeptide repeat proteins"/>
    <property type="match status" value="1"/>
</dbReference>
<dbReference type="Pfam" id="PF17836">
    <property type="entry name" value="PglD_N"/>
    <property type="match status" value="1"/>
</dbReference>
<protein>
    <submittedName>
        <fullName evidence="7">Sugar O-acyltransferase, sialic acid O-acetyltransferase NeuD family</fullName>
    </submittedName>
</protein>
<feature type="domain" description="PglD N-terminal" evidence="6">
    <location>
        <begin position="14"/>
        <end position="93"/>
    </location>
</feature>
<evidence type="ECO:0000313" key="7">
    <source>
        <dbReference type="EMBL" id="PKQ69770.1"/>
    </source>
</evidence>
<gene>
    <name evidence="7" type="ORF">Rain11_1225</name>
</gene>
<dbReference type="InterPro" id="IPR041561">
    <property type="entry name" value="PglD_N"/>
</dbReference>
<dbReference type="PROSITE" id="PS00101">
    <property type="entry name" value="HEXAPEP_TRANSFERASES"/>
    <property type="match status" value="1"/>
</dbReference>
<dbReference type="InterPro" id="IPR020019">
    <property type="entry name" value="AcTrfase_PglD-like"/>
</dbReference>
<dbReference type="Proteomes" id="UP000233387">
    <property type="component" value="Unassembled WGS sequence"/>
</dbReference>
<dbReference type="InterPro" id="IPR001451">
    <property type="entry name" value="Hexapep"/>
</dbReference>
<accession>A0A2N3IHD6</accession>
<keyword evidence="4 7" id="KW-0012">Acyltransferase</keyword>
<organism evidence="7 8">
    <name type="scientific">Raineya orbicola</name>
    <dbReference type="NCBI Taxonomy" id="2016530"/>
    <lineage>
        <taxon>Bacteria</taxon>
        <taxon>Pseudomonadati</taxon>
        <taxon>Bacteroidota</taxon>
        <taxon>Cytophagia</taxon>
        <taxon>Cytophagales</taxon>
        <taxon>Raineyaceae</taxon>
        <taxon>Raineya</taxon>
    </lineage>
</organism>
<feature type="binding site" evidence="5">
    <location>
        <begin position="42"/>
        <end position="43"/>
    </location>
    <ligand>
        <name>substrate</name>
    </ligand>
</feature>
<evidence type="ECO:0000313" key="8">
    <source>
        <dbReference type="Proteomes" id="UP000233387"/>
    </source>
</evidence>
<keyword evidence="3" id="KW-0677">Repeat</keyword>
<dbReference type="PANTHER" id="PTHR43300:SF7">
    <property type="entry name" value="UDP-N-ACETYLBACILLOSAMINE N-ACETYLTRANSFERASE"/>
    <property type="match status" value="1"/>
</dbReference>
<evidence type="ECO:0000256" key="1">
    <source>
        <dbReference type="ARBA" id="ARBA00007274"/>
    </source>
</evidence>
<dbReference type="InterPro" id="IPR050179">
    <property type="entry name" value="Trans_hexapeptide_repeat"/>
</dbReference>
<dbReference type="InterPro" id="IPR011004">
    <property type="entry name" value="Trimer_LpxA-like_sf"/>
</dbReference>
<evidence type="ECO:0000256" key="4">
    <source>
        <dbReference type="ARBA" id="ARBA00023315"/>
    </source>
</evidence>
<dbReference type="PANTHER" id="PTHR43300">
    <property type="entry name" value="ACETYLTRANSFERASE"/>
    <property type="match status" value="1"/>
</dbReference>
<dbReference type="NCBIfam" id="TIGR03570">
    <property type="entry name" value="NeuD_NnaD"/>
    <property type="match status" value="1"/>
</dbReference>
<dbReference type="GO" id="GO:0016746">
    <property type="term" value="F:acyltransferase activity"/>
    <property type="evidence" value="ECO:0007669"/>
    <property type="project" value="UniProtKB-KW"/>
</dbReference>
<dbReference type="Pfam" id="PF00132">
    <property type="entry name" value="Hexapep"/>
    <property type="match status" value="1"/>
</dbReference>
<dbReference type="InterPro" id="IPR018357">
    <property type="entry name" value="Hexapep_transf_CS"/>
</dbReference>
<name>A0A2N3IHD6_9BACT</name>
<dbReference type="EMBL" id="NKXO01000016">
    <property type="protein sequence ID" value="PKQ69770.1"/>
    <property type="molecule type" value="Genomic_DNA"/>
</dbReference>
<evidence type="ECO:0000256" key="5">
    <source>
        <dbReference type="PIRSR" id="PIRSR620019-2"/>
    </source>
</evidence>
<dbReference type="SUPFAM" id="SSF51161">
    <property type="entry name" value="Trimeric LpxA-like enzymes"/>
    <property type="match status" value="1"/>
</dbReference>
<dbReference type="CDD" id="cd03360">
    <property type="entry name" value="LbH_AT_putative"/>
    <property type="match status" value="1"/>
</dbReference>
<proteinExistence type="inferred from homology"/>
<dbReference type="Gene3D" id="3.40.50.20">
    <property type="match status" value="1"/>
</dbReference>
<keyword evidence="8" id="KW-1185">Reference proteome</keyword>
<reference evidence="7 8" key="1">
    <citation type="submission" date="2017-06" db="EMBL/GenBank/DDBJ databases">
        <title>Raineya orbicola gen. nov., sp. nov. a slightly thermophilic bacterium of the phylum Bacteroidetes and the description of Raineyaceae fam. nov.</title>
        <authorList>
            <person name="Albuquerque L."/>
            <person name="Polonia A.R.M."/>
            <person name="Barroso C."/>
            <person name="Froufe H.J.C."/>
            <person name="Lage O."/>
            <person name="Lobo-Da-Cunha A."/>
            <person name="Egas C."/>
            <person name="Da Costa M.S."/>
        </authorList>
    </citation>
    <scope>NUCLEOTIDE SEQUENCE [LARGE SCALE GENOMIC DNA]</scope>
    <source>
        <strain evidence="7 8">SPSPC-11</strain>
    </source>
</reference>